<accession>A0A5M5M128</accession>
<protein>
    <recommendedName>
        <fullName evidence="3">Glycosyl transferase</fullName>
    </recommendedName>
</protein>
<gene>
    <name evidence="1" type="ORF">F3B85_21975</name>
</gene>
<proteinExistence type="predicted"/>
<dbReference type="AlphaFoldDB" id="A0A5M5M128"/>
<comment type="caution">
    <text evidence="1">The sequence shown here is derived from an EMBL/GenBank/DDBJ whole genome shotgun (WGS) entry which is preliminary data.</text>
</comment>
<dbReference type="Pfam" id="PF20330">
    <property type="entry name" value="DUF6625"/>
    <property type="match status" value="1"/>
</dbReference>
<reference evidence="1 2" key="1">
    <citation type="journal article" date="2019" name="Nat. Med.">
        <title>A library of human gut bacterial isolates paired with longitudinal multiomics data enables mechanistic microbiome research.</title>
        <authorList>
            <person name="Poyet M."/>
            <person name="Groussin M."/>
            <person name="Gibbons S.M."/>
            <person name="Avila-Pacheco J."/>
            <person name="Jiang X."/>
            <person name="Kearney S.M."/>
            <person name="Perrotta A.R."/>
            <person name="Berdy B."/>
            <person name="Zhao S."/>
            <person name="Lieberman T.D."/>
            <person name="Swanson P.K."/>
            <person name="Smith M."/>
            <person name="Roesemann S."/>
            <person name="Alexander J.E."/>
            <person name="Rich S.A."/>
            <person name="Livny J."/>
            <person name="Vlamakis H."/>
            <person name="Clish C."/>
            <person name="Bullock K."/>
            <person name="Deik A."/>
            <person name="Scott J."/>
            <person name="Pierce K.A."/>
            <person name="Xavier R.J."/>
            <person name="Alm E.J."/>
        </authorList>
    </citation>
    <scope>NUCLEOTIDE SEQUENCE [LARGE SCALE GENOMIC DNA]</scope>
    <source>
        <strain evidence="1 2">BIOML-A41</strain>
    </source>
</reference>
<name>A0A5M5M128_BACOV</name>
<dbReference type="Proteomes" id="UP000478493">
    <property type="component" value="Unassembled WGS sequence"/>
</dbReference>
<dbReference type="EMBL" id="VWGP01000021">
    <property type="protein sequence ID" value="KAA4529393.1"/>
    <property type="molecule type" value="Genomic_DNA"/>
</dbReference>
<organism evidence="1 2">
    <name type="scientific">Bacteroides ovatus</name>
    <dbReference type="NCBI Taxonomy" id="28116"/>
    <lineage>
        <taxon>Bacteria</taxon>
        <taxon>Pseudomonadati</taxon>
        <taxon>Bacteroidota</taxon>
        <taxon>Bacteroidia</taxon>
        <taxon>Bacteroidales</taxon>
        <taxon>Bacteroidaceae</taxon>
        <taxon>Bacteroides</taxon>
    </lineage>
</organism>
<sequence>MQAKIAMIVPYFGKWPEWMDLYLYSCSKNPQVDFLFFTDCLMPATVYPNTLFTTLSFETYCKHVSRVLHVDFRPTQAYKLCDLKVFYGLIHAEDLRGYDYWAFGDNDLIFGNLNIITNTRNLKKYELLTTHSYHIAGHFTVIRKESKFTKLCLKIPNWQSLILDTKNYAIDEGIWSDMVYPEIKLVRRLYRYVFKPIFRLHYFKYLALINRLFCNRFTRRSFVEYYTSPNPTLGQYWEYDFDKNKVYRYDGLELPYLHFLFFKKNIYSNSKYYWNPGFYQLPIDWQQQGGGNVYISVDGIVMKEKM</sequence>
<dbReference type="RefSeq" id="WP_118032733.1">
    <property type="nucleotide sequence ID" value="NZ_CAKJZH010000002.1"/>
</dbReference>
<evidence type="ECO:0000313" key="1">
    <source>
        <dbReference type="EMBL" id="KAA4529393.1"/>
    </source>
</evidence>
<evidence type="ECO:0000313" key="2">
    <source>
        <dbReference type="Proteomes" id="UP000478493"/>
    </source>
</evidence>
<evidence type="ECO:0008006" key="3">
    <source>
        <dbReference type="Google" id="ProtNLM"/>
    </source>
</evidence>
<dbReference type="InterPro" id="IPR046733">
    <property type="entry name" value="DUF6625"/>
</dbReference>